<proteinExistence type="predicted"/>
<evidence type="ECO:0000313" key="2">
    <source>
        <dbReference type="EMBL" id="OSX61917.1"/>
    </source>
</evidence>
<dbReference type="EMBL" id="KZ110597">
    <property type="protein sequence ID" value="OSX61917.1"/>
    <property type="molecule type" value="Genomic_DNA"/>
</dbReference>
<evidence type="ECO:0000256" key="1">
    <source>
        <dbReference type="SAM" id="MobiDB-lite"/>
    </source>
</evidence>
<gene>
    <name evidence="2" type="ORF">POSPLADRAFT_1056513</name>
</gene>
<accession>A0A1X6MZX7</accession>
<dbReference type="AlphaFoldDB" id="A0A1X6MZX7"/>
<reference evidence="2 3" key="1">
    <citation type="submission" date="2017-04" db="EMBL/GenBank/DDBJ databases">
        <title>Genome Sequence of the Model Brown-Rot Fungus Postia placenta SB12.</title>
        <authorList>
            <consortium name="DOE Joint Genome Institute"/>
            <person name="Gaskell J."/>
            <person name="Kersten P."/>
            <person name="Larrondo L.F."/>
            <person name="Canessa P."/>
            <person name="Martinez D."/>
            <person name="Hibbett D."/>
            <person name="Schmoll M."/>
            <person name="Kubicek C.P."/>
            <person name="Martinez A.T."/>
            <person name="Yadav J."/>
            <person name="Master E."/>
            <person name="Magnuson J.K."/>
            <person name="James T."/>
            <person name="Yaver D."/>
            <person name="Berka R."/>
            <person name="Labutti K."/>
            <person name="Lipzen A."/>
            <person name="Aerts A."/>
            <person name="Barry K."/>
            <person name="Henrissat B."/>
            <person name="Blanchette R."/>
            <person name="Grigoriev I."/>
            <person name="Cullen D."/>
        </authorList>
    </citation>
    <scope>NUCLEOTIDE SEQUENCE [LARGE SCALE GENOMIC DNA]</scope>
    <source>
        <strain evidence="2 3">MAD-698-R-SB12</strain>
    </source>
</reference>
<feature type="region of interest" description="Disordered" evidence="1">
    <location>
        <begin position="62"/>
        <end position="116"/>
    </location>
</feature>
<sequence length="211" mass="23536">MYQIQPNTSVIHTRKKLDEGAQFARSLSSWFSWRVLRTRNLLCLDVLRIPQAARGTDVLQHHNHPLKMTPPSSPSAAHAPGRRSSSLDARTRSASLPRQTAHTTTLPVRRPMGTNVSPVLKTRSTASVLVLPRPANRACVVHPHTKPTALRTANVCQQYSTWWLKPVFFYIFPPFCIPERSETHSAYIPQSPPTLRLAKTVPKVIGDGGGR</sequence>
<evidence type="ECO:0000313" key="3">
    <source>
        <dbReference type="Proteomes" id="UP000194127"/>
    </source>
</evidence>
<dbReference type="GeneID" id="36325741"/>
<organism evidence="2 3">
    <name type="scientific">Postia placenta MAD-698-R-SB12</name>
    <dbReference type="NCBI Taxonomy" id="670580"/>
    <lineage>
        <taxon>Eukaryota</taxon>
        <taxon>Fungi</taxon>
        <taxon>Dikarya</taxon>
        <taxon>Basidiomycota</taxon>
        <taxon>Agaricomycotina</taxon>
        <taxon>Agaricomycetes</taxon>
        <taxon>Polyporales</taxon>
        <taxon>Adustoporiaceae</taxon>
        <taxon>Rhodonia</taxon>
    </lineage>
</organism>
<name>A0A1X6MZX7_9APHY</name>
<dbReference type="Proteomes" id="UP000194127">
    <property type="component" value="Unassembled WGS sequence"/>
</dbReference>
<keyword evidence="3" id="KW-1185">Reference proteome</keyword>
<protein>
    <submittedName>
        <fullName evidence="2">Uncharacterized protein</fullName>
    </submittedName>
</protein>
<feature type="compositionally biased region" description="Polar residues" evidence="1">
    <location>
        <begin position="92"/>
        <end position="106"/>
    </location>
</feature>
<feature type="compositionally biased region" description="Low complexity" evidence="1">
    <location>
        <begin position="74"/>
        <end position="86"/>
    </location>
</feature>
<dbReference type="RefSeq" id="XP_024338711.1">
    <property type="nucleotide sequence ID" value="XM_024480791.1"/>
</dbReference>